<dbReference type="eggNOG" id="COG1615">
    <property type="taxonomic scope" value="Bacteria"/>
</dbReference>
<evidence type="ECO:0000256" key="1">
    <source>
        <dbReference type="ARBA" id="ARBA00022475"/>
    </source>
</evidence>
<proteinExistence type="inferred from homology"/>
<dbReference type="EMBL" id="CP002048">
    <property type="protein sequence ID" value="ADI01936.1"/>
    <property type="molecule type" value="Genomic_DNA"/>
</dbReference>
<dbReference type="InterPro" id="IPR005372">
    <property type="entry name" value="UPF0182"/>
</dbReference>
<dbReference type="Pfam" id="PF03699">
    <property type="entry name" value="UPF0182"/>
    <property type="match status" value="1"/>
</dbReference>
<keyword evidence="3 5" id="KW-1133">Transmembrane helix</keyword>
<dbReference type="GO" id="GO:0005576">
    <property type="term" value="C:extracellular region"/>
    <property type="evidence" value="ECO:0007669"/>
    <property type="project" value="TreeGrafter"/>
</dbReference>
<keyword evidence="1 5" id="KW-1003">Cell membrane</keyword>
<dbReference type="AlphaFoldDB" id="D7CMK1"/>
<protein>
    <recommendedName>
        <fullName evidence="5">UPF0182 protein Slip_1163</fullName>
    </recommendedName>
</protein>
<comment type="subcellular location">
    <subcellularLocation>
        <location evidence="5">Cell membrane</location>
        <topology evidence="5">Multi-pass membrane protein</topology>
    </subcellularLocation>
</comment>
<comment type="caution">
    <text evidence="5">Lacks conserved residue(s) required for the propagation of feature annotation.</text>
</comment>
<evidence type="ECO:0000256" key="4">
    <source>
        <dbReference type="ARBA" id="ARBA00023136"/>
    </source>
</evidence>
<evidence type="ECO:0000256" key="2">
    <source>
        <dbReference type="ARBA" id="ARBA00022692"/>
    </source>
</evidence>
<feature type="transmembrane region" description="Helical" evidence="5">
    <location>
        <begin position="253"/>
        <end position="275"/>
    </location>
</feature>
<dbReference type="Proteomes" id="UP000000378">
    <property type="component" value="Chromosome"/>
</dbReference>
<dbReference type="PANTHER" id="PTHR39344:SF1">
    <property type="entry name" value="UPF0182 PROTEIN SLL1060"/>
    <property type="match status" value="1"/>
</dbReference>
<keyword evidence="7" id="KW-1185">Reference proteome</keyword>
<feature type="transmembrane region" description="Helical" evidence="5">
    <location>
        <begin position="51"/>
        <end position="71"/>
    </location>
</feature>
<feature type="transmembrane region" description="Helical" evidence="5">
    <location>
        <begin position="210"/>
        <end position="233"/>
    </location>
</feature>
<keyword evidence="2 5" id="KW-0812">Transmembrane</keyword>
<sequence>MKGGISRYGWLILLLLLVGLASTGARLYVDWLWFDSLGFGSVFGTALVSKILVTTAAFLFAFAIIYVNLAVARRNVLRDQPPPVNDEGRSIIYLNPETPWQRWLGARVSGWILLAISLFLAFILASIVGGKWAVVLQYLNSVPFGKTDPVFNKDIGFYVFSLKFYRLLYGYLMGTLIIATICTALLYLMTVTFEVFFADWREFSYSKKHLAVLVAAILFLKAWGYKLAGYALLYSPSGVVYGAGYADIHARLLGYKVLLVIALLVGLVIAMNVFLQKMSWIVAGLAVWVVSSVTLLGIYPWLVQKFAVEPNEFAREQQYIEHNIKMTREAYGLDRVESKTFNVQYNLGWDDIKNNEDTVRNIRLWDWQPLKKTYKEIQEIRLYYQFNDIDVDRYVIDGKYRQVMLAGRELAQDKLPEQARTWINQHLKYTHGYGVAMSPVNEVAQEGLPRLFIRDIPPRFLTDLKIERPEIYFGESTDQYVFVRTKTQEFDYPSGDKNVWTTYQDTSGVKINSFGRRLILAWVFHDYKILLSNDITSDSYVLFYRNIDERMRKIAPFLRFDGDPYLVIDSGQLYWIRDAYTLTDMYPYSAPFENSGANYIRNSVKVVVNAYTGETKFYLADSRDPVVRSYARIFPRLFTPMEKMPKGLRQHVRYPEDLFSVQAQMLAVYHMQDPRVFYNKEDKWNIPREIFEDQPRDMEPYYIIMRLPGEPEPEYILMMPFTPAKKQNMVAWLCARSDGEDYGRLLLFDFSKQELVFGPMQVESRINQDSRISQQLTLWNQRGSRAYRGNLMVIPINHSILYIEPLYLQAEQSQIPELRAVIAVYGDRVVMAESLDEAMVQLFGENQTAQETRPDLTPVAPGEVTLEELVKQAQDYYDQAQENLRQGNWAGYGENIEKLKTVLDSMEKKVAP</sequence>
<evidence type="ECO:0000256" key="3">
    <source>
        <dbReference type="ARBA" id="ARBA00022989"/>
    </source>
</evidence>
<reference evidence="6 7" key="2">
    <citation type="journal article" date="2010" name="Stand. Genomic Sci.">
        <title>Complete genome sequence of Syntrophothermus lipocalidus type strain (TGB-C1).</title>
        <authorList>
            <person name="Djao O.D."/>
            <person name="Zhang X."/>
            <person name="Lucas S."/>
            <person name="Lapidus A."/>
            <person name="Del Rio T.G."/>
            <person name="Nolan M."/>
            <person name="Tice H."/>
            <person name="Cheng J.F."/>
            <person name="Han C."/>
            <person name="Tapia R."/>
            <person name="Goodwin L."/>
            <person name="Pitluck S."/>
            <person name="Liolios K."/>
            <person name="Ivanova N."/>
            <person name="Mavromatis K."/>
            <person name="Mikhailova N."/>
            <person name="Ovchinnikova G."/>
            <person name="Pati A."/>
            <person name="Brambilla E."/>
            <person name="Chen A."/>
            <person name="Palaniappan K."/>
            <person name="Land M."/>
            <person name="Hauser L."/>
            <person name="Chang Y.J."/>
            <person name="Jeffries C.D."/>
            <person name="Rohde M."/>
            <person name="Sikorski J."/>
            <person name="Spring S."/>
            <person name="Goker M."/>
            <person name="Detter J.C."/>
            <person name="Woyke T."/>
            <person name="Bristow J."/>
            <person name="Eisen J.A."/>
            <person name="Markowitz V."/>
            <person name="Hugenholtz P."/>
            <person name="Kyrpides N.C."/>
            <person name="Klenk H.P."/>
        </authorList>
    </citation>
    <scope>NUCLEOTIDE SEQUENCE [LARGE SCALE GENOMIC DNA]</scope>
    <source>
        <strain evidence="7">DSM 12680 / TGB-C1</strain>
    </source>
</reference>
<dbReference type="HAMAP" id="MF_01600">
    <property type="entry name" value="UPF0182"/>
    <property type="match status" value="1"/>
</dbReference>
<comment type="similarity">
    <text evidence="5">Belongs to the UPF0182 family.</text>
</comment>
<evidence type="ECO:0000313" key="7">
    <source>
        <dbReference type="Proteomes" id="UP000000378"/>
    </source>
</evidence>
<dbReference type="HOGENOM" id="CLU_007733_0_0_9"/>
<dbReference type="PANTHER" id="PTHR39344">
    <property type="entry name" value="UPF0182 PROTEIN SLL1060"/>
    <property type="match status" value="1"/>
</dbReference>
<evidence type="ECO:0000256" key="5">
    <source>
        <dbReference type="HAMAP-Rule" id="MF_01600"/>
    </source>
</evidence>
<feature type="transmembrane region" description="Helical" evidence="5">
    <location>
        <begin position="282"/>
        <end position="302"/>
    </location>
</feature>
<reference evidence="7" key="1">
    <citation type="journal article" date="2010" name="Stand. Genomic Sci.">
        <title>Complete genome sequence of Syntrophothermus lipocalidus type strain (TGB-C1T).</title>
        <authorList>
            <consortium name="US DOE Joint Genome Institute (JGI-PGF)"/>
            <person name="Djao O."/>
            <person name="Zhang X."/>
            <person name="Lucas S."/>
            <person name="Lapidus A."/>
            <person name="Glavina Del Rio T."/>
            <person name="Nolan M."/>
            <person name="Tice H."/>
            <person name="Cheng J."/>
            <person name="Han C."/>
            <person name="Tapia R."/>
            <person name="Goodwin L."/>
            <person name="Pitluck S."/>
            <person name="Liolios K."/>
            <person name="Ivanova N."/>
            <person name="Mavromatis K."/>
            <person name="Mikhailova N."/>
            <person name="Ovchinnikova G."/>
            <person name="Pati A."/>
            <person name="Brambilla E."/>
            <person name="Chen A."/>
            <person name="Palaniappan K."/>
            <person name="Land M."/>
            <person name="Hauser L."/>
            <person name="Chang Y."/>
            <person name="Jeffries C."/>
            <person name="Rohde M."/>
            <person name="Sikorski J."/>
            <person name="Spring S."/>
            <person name="Goker M."/>
            <person name="Detter J."/>
            <person name="Woyke T."/>
            <person name="Bristow J."/>
            <person name="Eisen J."/>
            <person name="Markowitz V."/>
            <person name="Hugenholtz P."/>
            <person name="Kyrpides N."/>
            <person name="Klenk H."/>
        </authorList>
    </citation>
    <scope>NUCLEOTIDE SEQUENCE [LARGE SCALE GENOMIC DNA]</scope>
    <source>
        <strain evidence="7">DSM 12680 / TGB-C1</strain>
    </source>
</reference>
<dbReference type="KEGG" id="slp:Slip_1163"/>
<feature type="transmembrane region" description="Helical" evidence="5">
    <location>
        <begin position="111"/>
        <end position="134"/>
    </location>
</feature>
<dbReference type="GO" id="GO:0005886">
    <property type="term" value="C:plasma membrane"/>
    <property type="evidence" value="ECO:0007669"/>
    <property type="project" value="UniProtKB-SubCell"/>
</dbReference>
<keyword evidence="4 5" id="KW-0472">Membrane</keyword>
<dbReference type="RefSeq" id="WP_013175338.1">
    <property type="nucleotide sequence ID" value="NC_014220.1"/>
</dbReference>
<feature type="transmembrane region" description="Helical" evidence="5">
    <location>
        <begin position="168"/>
        <end position="189"/>
    </location>
</feature>
<name>D7CMK1_SYNLT</name>
<dbReference type="STRING" id="643648.Slip_1163"/>
<gene>
    <name evidence="6" type="ordered locus">Slip_1163</name>
</gene>
<organism evidence="6 7">
    <name type="scientific">Syntrophothermus lipocalidus (strain DSM 12680 / TGB-C1)</name>
    <dbReference type="NCBI Taxonomy" id="643648"/>
    <lineage>
        <taxon>Bacteria</taxon>
        <taxon>Bacillati</taxon>
        <taxon>Bacillota</taxon>
        <taxon>Clostridia</taxon>
        <taxon>Eubacteriales</taxon>
        <taxon>Syntrophomonadaceae</taxon>
        <taxon>Syntrophothermus</taxon>
    </lineage>
</organism>
<accession>D7CMK1</accession>
<evidence type="ECO:0000313" key="6">
    <source>
        <dbReference type="EMBL" id="ADI01936.1"/>
    </source>
</evidence>